<dbReference type="Proteomes" id="UP000006346">
    <property type="component" value="Chromosome"/>
</dbReference>
<dbReference type="KEGG" id="dor:Desor_2006"/>
<dbReference type="OrthoDB" id="9789465at2"/>
<evidence type="ECO:0000313" key="6">
    <source>
        <dbReference type="EMBL" id="AET67615.1"/>
    </source>
</evidence>
<sequence length="828" mass="94666">MKKGTKTELLRRKHLDRFLSKIYDYPLTVIEAPIGFGKTTAVRSFLKEEGNDPLWITFLHTGDGSIPPIWNNITSQLARLDETAAAKLKALGFPADTPQTEKVLTLLNGIAFPEKTVLVLDDFHLIPDISISRLLPRIVMEQLENLHIVIITRDTTHIDFPELFAKGLCGLISQQQLRFTEDEVHAYCRLMTDKLSEAEIQKICYYTDGWISPIYMILLAFENGVPVGMNDSIDRLVEKVLFNTYEDSIRSFLLKLSFMEVFTAKQALYVTGEERTPEILKRLSRENAFVYYDQALQTYKIHNILLDFLRMKERFNQEELRDIYLKLGEWELSCHKFMTAYGYFYKAGDVERILAHLNNPKNIRNELTSFEGSFEMFDNTSQELLHQYPLAYLQHILLSIVKGDGKTIADCAKRLDSLKKVYETMENMDEEYRNHILAEILIFKRFTSFNVINPSGEDNAEILRLLNGEQSFIMSRENEFTMGSPHLLYVYFRDQGSFAQIAQLAAQRFTAYAGFAGGCGTGSEYLLQAEYALETGDFDGAELNGFRAIYKARTKEQTSIIICANFTLIRLYLLQGKIPEALEMLEQLEQEVSALNNSIHNTTIDMCKGYIYACLKQHEKIPLWLQTGDMTAADLLYQGVAFNYIVYGKAVLLSKNHIALEVLTETLQERFDLFSNQLGFIHTHIFRAVAYYHLYGMEKGAAELMRALAKAQVDDILLPFAENAPHIIDLLRIAAIRDSRNAYIKKVLFYSEQYLEGLKSSSPDKVSLSERELEVLSLTAEGLNREEIAKRLRVSQSTVKTHLHNIYLKLEASGKIAAIKIAQMNGLI</sequence>
<organism evidence="6 7">
    <name type="scientific">Desulfosporosinus orientis (strain ATCC 19365 / DSM 765 / NCIMB 8382 / VKM B-1628 / Singapore I)</name>
    <name type="common">Desulfotomaculum orientis</name>
    <dbReference type="NCBI Taxonomy" id="768706"/>
    <lineage>
        <taxon>Bacteria</taxon>
        <taxon>Bacillati</taxon>
        <taxon>Bacillota</taxon>
        <taxon>Clostridia</taxon>
        <taxon>Eubacteriales</taxon>
        <taxon>Desulfitobacteriaceae</taxon>
        <taxon>Desulfosporosinus</taxon>
    </lineage>
</organism>
<dbReference type="InterPro" id="IPR059106">
    <property type="entry name" value="WHD_MalT"/>
</dbReference>
<dbReference type="GO" id="GO:0003677">
    <property type="term" value="F:DNA binding"/>
    <property type="evidence" value="ECO:0007669"/>
    <property type="project" value="UniProtKB-KW"/>
</dbReference>
<dbReference type="PRINTS" id="PR00038">
    <property type="entry name" value="HTHLUXR"/>
</dbReference>
<evidence type="ECO:0000256" key="1">
    <source>
        <dbReference type="ARBA" id="ARBA00023015"/>
    </source>
</evidence>
<dbReference type="InterPro" id="IPR036388">
    <property type="entry name" value="WH-like_DNA-bd_sf"/>
</dbReference>
<dbReference type="InterPro" id="IPR000792">
    <property type="entry name" value="Tscrpt_reg_LuxR_C"/>
</dbReference>
<dbReference type="HOGENOM" id="CLU_006325_4_0_9"/>
<keyword evidence="1" id="KW-0805">Transcription regulation</keyword>
<dbReference type="PATRIC" id="fig|768706.3.peg.2020"/>
<keyword evidence="7" id="KW-1185">Reference proteome</keyword>
<evidence type="ECO:0000313" key="7">
    <source>
        <dbReference type="Proteomes" id="UP000006346"/>
    </source>
</evidence>
<reference evidence="6 7" key="2">
    <citation type="journal article" date="2012" name="J. Bacteriol.">
        <title>Complete genome sequences of Desulfosporosinus orientis DSM765T, Desulfosporosinus youngiae DSM17734T, Desulfosporosinus meridiei DSM13257T, and Desulfosporosinus acidiphilus DSM22704T.</title>
        <authorList>
            <person name="Pester M."/>
            <person name="Brambilla E."/>
            <person name="Alazard D."/>
            <person name="Rattei T."/>
            <person name="Weinmaier T."/>
            <person name="Han J."/>
            <person name="Lucas S."/>
            <person name="Lapidus A."/>
            <person name="Cheng J.F."/>
            <person name="Goodwin L."/>
            <person name="Pitluck S."/>
            <person name="Peters L."/>
            <person name="Ovchinnikova G."/>
            <person name="Teshima H."/>
            <person name="Detter J.C."/>
            <person name="Han C.S."/>
            <person name="Tapia R."/>
            <person name="Land M.L."/>
            <person name="Hauser L."/>
            <person name="Kyrpides N.C."/>
            <person name="Ivanova N.N."/>
            <person name="Pagani I."/>
            <person name="Huntmann M."/>
            <person name="Wei C.L."/>
            <person name="Davenport K.W."/>
            <person name="Daligault H."/>
            <person name="Chain P.S."/>
            <person name="Chen A."/>
            <person name="Mavromatis K."/>
            <person name="Markowitz V."/>
            <person name="Szeto E."/>
            <person name="Mikhailova N."/>
            <person name="Pati A."/>
            <person name="Wagner M."/>
            <person name="Woyke T."/>
            <person name="Ollivier B."/>
            <person name="Klenk H.P."/>
            <person name="Spring S."/>
            <person name="Loy A."/>
        </authorList>
    </citation>
    <scope>NUCLEOTIDE SEQUENCE [LARGE SCALE GENOMIC DNA]</scope>
    <source>
        <strain evidence="7">ATCC 19365 / DSM 765 / NCIMB 8382 / VKM B-1628</strain>
    </source>
</reference>
<keyword evidence="3" id="KW-0804">Transcription</keyword>
<dbReference type="PANTHER" id="PTHR44688">
    <property type="entry name" value="DNA-BINDING TRANSCRIPTIONAL ACTIVATOR DEVR_DOSR"/>
    <property type="match status" value="1"/>
</dbReference>
<evidence type="ECO:0000256" key="4">
    <source>
        <dbReference type="SAM" id="Coils"/>
    </source>
</evidence>
<dbReference type="PANTHER" id="PTHR44688:SF25">
    <property type="entry name" value="HTH LUXR-TYPE DOMAIN-CONTAINING PROTEIN"/>
    <property type="match status" value="1"/>
</dbReference>
<dbReference type="Gene3D" id="1.10.10.10">
    <property type="entry name" value="Winged helix-like DNA-binding domain superfamily/Winged helix DNA-binding domain"/>
    <property type="match status" value="1"/>
</dbReference>
<evidence type="ECO:0000256" key="2">
    <source>
        <dbReference type="ARBA" id="ARBA00023125"/>
    </source>
</evidence>
<protein>
    <submittedName>
        <fullName evidence="6">ATP-dependent transcriptional regulator</fullName>
    </submittedName>
</protein>
<dbReference type="CDD" id="cd06170">
    <property type="entry name" value="LuxR_C_like"/>
    <property type="match status" value="1"/>
</dbReference>
<dbReference type="eggNOG" id="COG2909">
    <property type="taxonomic scope" value="Bacteria"/>
</dbReference>
<dbReference type="SMART" id="SM00421">
    <property type="entry name" value="HTH_LUXR"/>
    <property type="match status" value="1"/>
</dbReference>
<dbReference type="PROSITE" id="PS50043">
    <property type="entry name" value="HTH_LUXR_2"/>
    <property type="match status" value="1"/>
</dbReference>
<dbReference type="SUPFAM" id="SSF46894">
    <property type="entry name" value="C-terminal effector domain of the bipartite response regulators"/>
    <property type="match status" value="1"/>
</dbReference>
<dbReference type="Gene3D" id="1.25.40.10">
    <property type="entry name" value="Tetratricopeptide repeat domain"/>
    <property type="match status" value="1"/>
</dbReference>
<keyword evidence="4" id="KW-0175">Coiled coil</keyword>
<accession>G7WF04</accession>
<dbReference type="Pfam" id="PF25873">
    <property type="entry name" value="WHD_MalT"/>
    <property type="match status" value="1"/>
</dbReference>
<dbReference type="EMBL" id="CP003108">
    <property type="protein sequence ID" value="AET67615.1"/>
    <property type="molecule type" value="Genomic_DNA"/>
</dbReference>
<feature type="coiled-coil region" evidence="4">
    <location>
        <begin position="578"/>
        <end position="605"/>
    </location>
</feature>
<dbReference type="SUPFAM" id="SSF52540">
    <property type="entry name" value="P-loop containing nucleoside triphosphate hydrolases"/>
    <property type="match status" value="1"/>
</dbReference>
<evidence type="ECO:0000259" key="5">
    <source>
        <dbReference type="PROSITE" id="PS50043"/>
    </source>
</evidence>
<dbReference type="Gene3D" id="3.40.50.300">
    <property type="entry name" value="P-loop containing nucleotide triphosphate hydrolases"/>
    <property type="match status" value="1"/>
</dbReference>
<reference evidence="7" key="1">
    <citation type="submission" date="2011-11" db="EMBL/GenBank/DDBJ databases">
        <title>Complete sequence of Desulfosporosinus orientis DSM 765.</title>
        <authorList>
            <person name="Lucas S."/>
            <person name="Han J."/>
            <person name="Lapidus A."/>
            <person name="Cheng J.-F."/>
            <person name="Goodwin L."/>
            <person name="Pitluck S."/>
            <person name="Peters L."/>
            <person name="Ovchinnikova G."/>
            <person name="Teshima H."/>
            <person name="Detter J.C."/>
            <person name="Han C."/>
            <person name="Tapia R."/>
            <person name="Land M."/>
            <person name="Hauser L."/>
            <person name="Kyrpides N."/>
            <person name="Ivanova N."/>
            <person name="Pagani I."/>
            <person name="Pester M."/>
            <person name="Spring S."/>
            <person name="Ollivier B."/>
            <person name="Rattei T."/>
            <person name="Klenk H.-P."/>
            <person name="Wagner M."/>
            <person name="Loy A."/>
            <person name="Woyke T."/>
        </authorList>
    </citation>
    <scope>NUCLEOTIDE SEQUENCE [LARGE SCALE GENOMIC DNA]</scope>
    <source>
        <strain evidence="7">ATCC 19365 / DSM 765 / NCIMB 8382 / VKM B-1628</strain>
    </source>
</reference>
<name>G7WF04_DESOD</name>
<feature type="domain" description="HTH luxR-type" evidence="5">
    <location>
        <begin position="761"/>
        <end position="826"/>
    </location>
</feature>
<dbReference type="STRING" id="768706.Desor_2006"/>
<dbReference type="InterPro" id="IPR011990">
    <property type="entry name" value="TPR-like_helical_dom_sf"/>
</dbReference>
<dbReference type="AlphaFoldDB" id="G7WF04"/>
<proteinExistence type="predicted"/>
<evidence type="ECO:0000256" key="3">
    <source>
        <dbReference type="ARBA" id="ARBA00023163"/>
    </source>
</evidence>
<dbReference type="InterPro" id="IPR016032">
    <property type="entry name" value="Sig_transdc_resp-reg_C-effctor"/>
</dbReference>
<dbReference type="Pfam" id="PF00196">
    <property type="entry name" value="GerE"/>
    <property type="match status" value="1"/>
</dbReference>
<keyword evidence="2" id="KW-0238">DNA-binding</keyword>
<gene>
    <name evidence="6" type="ordered locus">Desor_2006</name>
</gene>
<dbReference type="InterPro" id="IPR027417">
    <property type="entry name" value="P-loop_NTPase"/>
</dbReference>
<dbReference type="GO" id="GO:0006355">
    <property type="term" value="P:regulation of DNA-templated transcription"/>
    <property type="evidence" value="ECO:0007669"/>
    <property type="project" value="InterPro"/>
</dbReference>
<dbReference type="RefSeq" id="WP_014184430.1">
    <property type="nucleotide sequence ID" value="NC_016584.1"/>
</dbReference>